<proteinExistence type="predicted"/>
<organism evidence="1 2">
    <name type="scientific">Aspergillus welwitschiae</name>
    <dbReference type="NCBI Taxonomy" id="1341132"/>
    <lineage>
        <taxon>Eukaryota</taxon>
        <taxon>Fungi</taxon>
        <taxon>Dikarya</taxon>
        <taxon>Ascomycota</taxon>
        <taxon>Pezizomycotina</taxon>
        <taxon>Eurotiomycetes</taxon>
        <taxon>Eurotiomycetidae</taxon>
        <taxon>Eurotiales</taxon>
        <taxon>Aspergillaceae</taxon>
        <taxon>Aspergillus</taxon>
        <taxon>Aspergillus subgen. Circumdati</taxon>
    </lineage>
</organism>
<keyword evidence="2" id="KW-1185">Reference proteome</keyword>
<gene>
    <name evidence="1" type="ORF">BDQ94DRAFT_155974</name>
</gene>
<accession>A0A3F3PGT5</accession>
<protein>
    <submittedName>
        <fullName evidence="1">Uncharacterized protein</fullName>
    </submittedName>
</protein>
<reference evidence="1 2" key="1">
    <citation type="submission" date="2018-07" db="EMBL/GenBank/DDBJ databases">
        <title>The genomes of Aspergillus section Nigri reveals drivers in fungal speciation.</title>
        <authorList>
            <consortium name="DOE Joint Genome Institute"/>
            <person name="Vesth T.C."/>
            <person name="Nybo J."/>
            <person name="Theobald S."/>
            <person name="Brandl J."/>
            <person name="Frisvad J.C."/>
            <person name="Nielsen K.F."/>
            <person name="Lyhne E.K."/>
            <person name="Kogle M.E."/>
            <person name="Kuo A."/>
            <person name="Riley R."/>
            <person name="Clum A."/>
            <person name="Nolan M."/>
            <person name="Lipzen A."/>
            <person name="Salamov A."/>
            <person name="Henrissat B."/>
            <person name="Wiebenga A."/>
            <person name="De vries R.P."/>
            <person name="Grigoriev I.V."/>
            <person name="Mortensen U.H."/>
            <person name="Andersen M.R."/>
            <person name="Baker S.E."/>
        </authorList>
    </citation>
    <scope>NUCLEOTIDE SEQUENCE [LARGE SCALE GENOMIC DNA]</scope>
    <source>
        <strain evidence="1 2">CBS 139.54b</strain>
    </source>
</reference>
<dbReference type="AlphaFoldDB" id="A0A3F3PGT5"/>
<dbReference type="GeneID" id="38136926"/>
<dbReference type="RefSeq" id="XP_026619137.1">
    <property type="nucleotide sequence ID" value="XM_026768570.1"/>
</dbReference>
<dbReference type="EMBL" id="KZ852333">
    <property type="protein sequence ID" value="RDH26115.1"/>
    <property type="molecule type" value="Genomic_DNA"/>
</dbReference>
<name>A0A3F3PGT5_9EURO</name>
<evidence type="ECO:0000313" key="1">
    <source>
        <dbReference type="EMBL" id="RDH26115.1"/>
    </source>
</evidence>
<evidence type="ECO:0000313" key="2">
    <source>
        <dbReference type="Proteomes" id="UP000253729"/>
    </source>
</evidence>
<feature type="non-terminal residue" evidence="1">
    <location>
        <position position="1"/>
    </location>
</feature>
<dbReference type="Proteomes" id="UP000253729">
    <property type="component" value="Unassembled WGS sequence"/>
</dbReference>
<sequence>SIQMPRRARHFTAFWSVPLIDCCCPGSSTFAGAQVGPGLVLMRKLSWGSIGSPPGETECAPKEYYALGFRPLGVGRKATRSTHECTSI</sequence>